<dbReference type="Pfam" id="PF00069">
    <property type="entry name" value="Pkinase"/>
    <property type="match status" value="1"/>
</dbReference>
<comment type="catalytic activity">
    <reaction evidence="12">
        <text>L-threonyl-[protein] + ATP = O-phospho-L-threonyl-[protein] + ADP + H(+)</text>
        <dbReference type="Rhea" id="RHEA:46608"/>
        <dbReference type="Rhea" id="RHEA-COMP:11060"/>
        <dbReference type="Rhea" id="RHEA-COMP:11605"/>
        <dbReference type="ChEBI" id="CHEBI:15378"/>
        <dbReference type="ChEBI" id="CHEBI:30013"/>
        <dbReference type="ChEBI" id="CHEBI:30616"/>
        <dbReference type="ChEBI" id="CHEBI:61977"/>
        <dbReference type="ChEBI" id="CHEBI:456216"/>
        <dbReference type="EC" id="2.7.11.1"/>
    </reaction>
</comment>
<dbReference type="InterPro" id="IPR011009">
    <property type="entry name" value="Kinase-like_dom_sf"/>
</dbReference>
<keyword evidence="17" id="KW-1185">Reference proteome</keyword>
<evidence type="ECO:0000313" key="17">
    <source>
        <dbReference type="Proteomes" id="UP000601435"/>
    </source>
</evidence>
<dbReference type="EC" id="2.7.11.1" evidence="2"/>
<dbReference type="EMBL" id="CAJNJA010011907">
    <property type="protein sequence ID" value="CAE7283106.1"/>
    <property type="molecule type" value="Genomic_DNA"/>
</dbReference>
<dbReference type="OrthoDB" id="423327at2759"/>
<protein>
    <recommendedName>
        <fullName evidence="2">non-specific serine/threonine protein kinase</fullName>
        <ecNumber evidence="2">2.7.11.1</ecNumber>
    </recommendedName>
</protein>
<evidence type="ECO:0000256" key="10">
    <source>
        <dbReference type="ARBA" id="ARBA00022840"/>
    </source>
</evidence>
<dbReference type="InterPro" id="IPR017441">
    <property type="entry name" value="Protein_kinase_ATP_BS"/>
</dbReference>
<feature type="domain" description="Protein kinase" evidence="15">
    <location>
        <begin position="16"/>
        <end position="96"/>
    </location>
</feature>
<dbReference type="PROSITE" id="PS50011">
    <property type="entry name" value="PROTEIN_KINASE_DOM"/>
    <property type="match status" value="1"/>
</dbReference>
<evidence type="ECO:0000256" key="4">
    <source>
        <dbReference type="ARBA" id="ARBA00022679"/>
    </source>
</evidence>
<evidence type="ECO:0000259" key="15">
    <source>
        <dbReference type="PROSITE" id="PS50011"/>
    </source>
</evidence>
<evidence type="ECO:0000256" key="5">
    <source>
        <dbReference type="ARBA" id="ARBA00022723"/>
    </source>
</evidence>
<accession>A0A812MXJ0</accession>
<evidence type="ECO:0000256" key="2">
    <source>
        <dbReference type="ARBA" id="ARBA00012513"/>
    </source>
</evidence>
<comment type="cofactor">
    <cofactor evidence="1">
        <name>Mg(2+)</name>
        <dbReference type="ChEBI" id="CHEBI:18420"/>
    </cofactor>
</comment>
<comment type="caution">
    <text evidence="16">The sequence shown here is derived from an EMBL/GenBank/DDBJ whole genome shotgun (WGS) entry which is preliminary data.</text>
</comment>
<dbReference type="InterPro" id="IPR000719">
    <property type="entry name" value="Prot_kinase_dom"/>
</dbReference>
<sequence length="96" mass="10860">VLRLNFDPSRHFRRVYRLGALLGEGSFGSVCSCTRRLTGEERAVKQLLKSRMKDGGNDVLNELEILATLDHPNVLKFYEFFEDDLAVLAVTELCGE</sequence>
<proteinExistence type="inferred from homology"/>
<dbReference type="SUPFAM" id="SSF56112">
    <property type="entry name" value="Protein kinase-like (PK-like)"/>
    <property type="match status" value="1"/>
</dbReference>
<keyword evidence="5" id="KW-0479">Metal-binding</keyword>
<dbReference type="GO" id="GO:0046872">
    <property type="term" value="F:metal ion binding"/>
    <property type="evidence" value="ECO:0007669"/>
    <property type="project" value="UniProtKB-KW"/>
</dbReference>
<evidence type="ECO:0000256" key="9">
    <source>
        <dbReference type="ARBA" id="ARBA00022837"/>
    </source>
</evidence>
<evidence type="ECO:0000256" key="11">
    <source>
        <dbReference type="ARBA" id="ARBA00024334"/>
    </source>
</evidence>
<organism evidence="16 17">
    <name type="scientific">Symbiodinium necroappetens</name>
    <dbReference type="NCBI Taxonomy" id="1628268"/>
    <lineage>
        <taxon>Eukaryota</taxon>
        <taxon>Sar</taxon>
        <taxon>Alveolata</taxon>
        <taxon>Dinophyceae</taxon>
        <taxon>Suessiales</taxon>
        <taxon>Symbiodiniaceae</taxon>
        <taxon>Symbiodinium</taxon>
    </lineage>
</organism>
<evidence type="ECO:0000256" key="3">
    <source>
        <dbReference type="ARBA" id="ARBA00022527"/>
    </source>
</evidence>
<comment type="similarity">
    <text evidence="11">Belongs to the protein kinase superfamily. Ser/Thr protein kinase family. CDPK subfamily.</text>
</comment>
<feature type="non-terminal residue" evidence="16">
    <location>
        <position position="1"/>
    </location>
</feature>
<dbReference type="GO" id="GO:0005524">
    <property type="term" value="F:ATP binding"/>
    <property type="evidence" value="ECO:0007669"/>
    <property type="project" value="UniProtKB-UniRule"/>
</dbReference>
<keyword evidence="4" id="KW-0808">Transferase</keyword>
<keyword evidence="9" id="KW-0106">Calcium</keyword>
<evidence type="ECO:0000256" key="13">
    <source>
        <dbReference type="ARBA" id="ARBA00048679"/>
    </source>
</evidence>
<dbReference type="AlphaFoldDB" id="A0A812MXJ0"/>
<keyword evidence="10 14" id="KW-0067">ATP-binding</keyword>
<evidence type="ECO:0000256" key="12">
    <source>
        <dbReference type="ARBA" id="ARBA00047899"/>
    </source>
</evidence>
<evidence type="ECO:0000256" key="8">
    <source>
        <dbReference type="ARBA" id="ARBA00022777"/>
    </source>
</evidence>
<keyword evidence="6" id="KW-0677">Repeat</keyword>
<gene>
    <name evidence="16" type="primary">CPK4</name>
    <name evidence="16" type="ORF">SNEC2469_LOCUS6908</name>
</gene>
<dbReference type="FunFam" id="3.30.200.20:FF:000315">
    <property type="entry name" value="Calcium-dependent protein kinase 3"/>
    <property type="match status" value="1"/>
</dbReference>
<keyword evidence="8" id="KW-0418">Kinase</keyword>
<dbReference type="PANTHER" id="PTHR24349">
    <property type="entry name" value="SERINE/THREONINE-PROTEIN KINASE"/>
    <property type="match status" value="1"/>
</dbReference>
<reference evidence="16" key="1">
    <citation type="submission" date="2021-02" db="EMBL/GenBank/DDBJ databases">
        <authorList>
            <person name="Dougan E. K."/>
            <person name="Rhodes N."/>
            <person name="Thang M."/>
            <person name="Chan C."/>
        </authorList>
    </citation>
    <scope>NUCLEOTIDE SEQUENCE</scope>
</reference>
<evidence type="ECO:0000256" key="14">
    <source>
        <dbReference type="PROSITE-ProRule" id="PRU10141"/>
    </source>
</evidence>
<name>A0A812MXJ0_9DINO</name>
<evidence type="ECO:0000313" key="16">
    <source>
        <dbReference type="EMBL" id="CAE7283106.1"/>
    </source>
</evidence>
<evidence type="ECO:0000256" key="6">
    <source>
        <dbReference type="ARBA" id="ARBA00022737"/>
    </source>
</evidence>
<comment type="catalytic activity">
    <reaction evidence="13">
        <text>L-seryl-[protein] + ATP = O-phospho-L-seryl-[protein] + ADP + H(+)</text>
        <dbReference type="Rhea" id="RHEA:17989"/>
        <dbReference type="Rhea" id="RHEA-COMP:9863"/>
        <dbReference type="Rhea" id="RHEA-COMP:11604"/>
        <dbReference type="ChEBI" id="CHEBI:15378"/>
        <dbReference type="ChEBI" id="CHEBI:29999"/>
        <dbReference type="ChEBI" id="CHEBI:30616"/>
        <dbReference type="ChEBI" id="CHEBI:83421"/>
        <dbReference type="ChEBI" id="CHEBI:456216"/>
        <dbReference type="EC" id="2.7.11.1"/>
    </reaction>
</comment>
<dbReference type="Proteomes" id="UP000601435">
    <property type="component" value="Unassembled WGS sequence"/>
</dbReference>
<evidence type="ECO:0000256" key="7">
    <source>
        <dbReference type="ARBA" id="ARBA00022741"/>
    </source>
</evidence>
<dbReference type="PROSITE" id="PS00107">
    <property type="entry name" value="PROTEIN_KINASE_ATP"/>
    <property type="match status" value="1"/>
</dbReference>
<feature type="binding site" evidence="14">
    <location>
        <position position="45"/>
    </location>
    <ligand>
        <name>ATP</name>
        <dbReference type="ChEBI" id="CHEBI:30616"/>
    </ligand>
</feature>
<keyword evidence="7 14" id="KW-0547">Nucleotide-binding</keyword>
<keyword evidence="3" id="KW-0723">Serine/threonine-protein kinase</keyword>
<evidence type="ECO:0000256" key="1">
    <source>
        <dbReference type="ARBA" id="ARBA00001946"/>
    </source>
</evidence>
<feature type="non-terminal residue" evidence="16">
    <location>
        <position position="96"/>
    </location>
</feature>
<dbReference type="InterPro" id="IPR050205">
    <property type="entry name" value="CDPK_Ser/Thr_kinases"/>
</dbReference>
<dbReference type="Gene3D" id="3.30.200.20">
    <property type="entry name" value="Phosphorylase Kinase, domain 1"/>
    <property type="match status" value="1"/>
</dbReference>
<dbReference type="GO" id="GO:0004674">
    <property type="term" value="F:protein serine/threonine kinase activity"/>
    <property type="evidence" value="ECO:0007669"/>
    <property type="project" value="UniProtKB-KW"/>
</dbReference>